<evidence type="ECO:0000313" key="1">
    <source>
        <dbReference type="EMBL" id="GAA0863617.1"/>
    </source>
</evidence>
<name>A0ABP3XH08_9FIRM</name>
<evidence type="ECO:0000313" key="2">
    <source>
        <dbReference type="Proteomes" id="UP001400965"/>
    </source>
</evidence>
<proteinExistence type="predicted"/>
<dbReference type="EMBL" id="BAAACP010000007">
    <property type="protein sequence ID" value="GAA0863617.1"/>
    <property type="molecule type" value="Genomic_DNA"/>
</dbReference>
<keyword evidence="2" id="KW-1185">Reference proteome</keyword>
<comment type="caution">
    <text evidence="1">The sequence shown here is derived from an EMBL/GenBank/DDBJ whole genome shotgun (WGS) entry which is preliminary data.</text>
</comment>
<protein>
    <submittedName>
        <fullName evidence="1">Uncharacterized protein</fullName>
    </submittedName>
</protein>
<sequence length="96" mass="11360">MKNIDLSKLSIVDDFNLLNSLVAMSKVYKNIEDKDIPRIEEYIQNKFTDKELLEIGLEIVKNKQNNMSYEDIEYIAKKKLNEYMDKKDAQREALKV</sequence>
<reference evidence="2" key="1">
    <citation type="journal article" date="2019" name="Int. J. Syst. Evol. Microbiol.">
        <title>The Global Catalogue of Microorganisms (GCM) 10K type strain sequencing project: providing services to taxonomists for standard genome sequencing and annotation.</title>
        <authorList>
            <consortium name="The Broad Institute Genomics Platform"/>
            <consortium name="The Broad Institute Genome Sequencing Center for Infectious Disease"/>
            <person name="Wu L."/>
            <person name="Ma J."/>
        </authorList>
    </citation>
    <scope>NUCLEOTIDE SEQUENCE [LARGE SCALE GENOMIC DNA]</scope>
    <source>
        <strain evidence="2">JCM 6486</strain>
    </source>
</reference>
<gene>
    <name evidence="1" type="ORF">GCM10008917_13810</name>
</gene>
<organism evidence="1 2">
    <name type="scientific">Paraclostridium tenue</name>
    <dbReference type="NCBI Taxonomy" id="1737"/>
    <lineage>
        <taxon>Bacteria</taxon>
        <taxon>Bacillati</taxon>
        <taxon>Bacillota</taxon>
        <taxon>Clostridia</taxon>
        <taxon>Peptostreptococcales</taxon>
        <taxon>Peptostreptococcaceae</taxon>
        <taxon>Paraclostridium</taxon>
    </lineage>
</organism>
<dbReference type="RefSeq" id="WP_346044233.1">
    <property type="nucleotide sequence ID" value="NZ_BAAACP010000007.1"/>
</dbReference>
<dbReference type="Proteomes" id="UP001400965">
    <property type="component" value="Unassembled WGS sequence"/>
</dbReference>
<accession>A0ABP3XH08</accession>